<feature type="domain" description="Peptidase M16 middle/third" evidence="1">
    <location>
        <begin position="85"/>
        <end position="122"/>
    </location>
</feature>
<accession>A0A9R1UZT0</accession>
<evidence type="ECO:0000313" key="2">
    <source>
        <dbReference type="EMBL" id="KAJ0195701.1"/>
    </source>
</evidence>
<reference evidence="2 3" key="1">
    <citation type="journal article" date="2017" name="Nat. Commun.">
        <title>Genome assembly with in vitro proximity ligation data and whole-genome triplication in lettuce.</title>
        <authorList>
            <person name="Reyes-Chin-Wo S."/>
            <person name="Wang Z."/>
            <person name="Yang X."/>
            <person name="Kozik A."/>
            <person name="Arikit S."/>
            <person name="Song C."/>
            <person name="Xia L."/>
            <person name="Froenicke L."/>
            <person name="Lavelle D.O."/>
            <person name="Truco M.J."/>
            <person name="Xia R."/>
            <person name="Zhu S."/>
            <person name="Xu C."/>
            <person name="Xu H."/>
            <person name="Xu X."/>
            <person name="Cox K."/>
            <person name="Korf I."/>
            <person name="Meyers B.C."/>
            <person name="Michelmore R.W."/>
        </authorList>
    </citation>
    <scope>NUCLEOTIDE SEQUENCE [LARGE SCALE GENOMIC DNA]</scope>
    <source>
        <strain evidence="3">cv. Salinas</strain>
        <tissue evidence="2">Seedlings</tissue>
    </source>
</reference>
<dbReference type="GO" id="GO:0046872">
    <property type="term" value="F:metal ion binding"/>
    <property type="evidence" value="ECO:0007669"/>
    <property type="project" value="InterPro"/>
</dbReference>
<name>A0A9R1UZT0_LACSA</name>
<comment type="caution">
    <text evidence="2">The sequence shown here is derived from an EMBL/GenBank/DDBJ whole genome shotgun (WGS) entry which is preliminary data.</text>
</comment>
<dbReference type="Pfam" id="PF16187">
    <property type="entry name" value="Peptidase_M16_M"/>
    <property type="match status" value="1"/>
</dbReference>
<dbReference type="Gene3D" id="3.30.830.10">
    <property type="entry name" value="Metalloenzyme, LuxS/M16 peptidase-like"/>
    <property type="match status" value="1"/>
</dbReference>
<dbReference type="SUPFAM" id="SSF63411">
    <property type="entry name" value="LuxS/MPP-like metallohydrolase"/>
    <property type="match status" value="1"/>
</dbReference>
<sequence>METDWITAMQEELAEFERNKVWKLVPKLKGHTIINTRWVYKNKLDESGAVVRNKARLLDRIHPSFPGQPCTPKHLQLSAICEMTFHYQDKIHPIHYVVKFSSNMQLYPSKDWLVGSSLPSTFFP</sequence>
<dbReference type="EMBL" id="NBSK02000007">
    <property type="protein sequence ID" value="KAJ0195701.1"/>
    <property type="molecule type" value="Genomic_DNA"/>
</dbReference>
<dbReference type="InterPro" id="IPR011249">
    <property type="entry name" value="Metalloenz_LuxS/M16"/>
</dbReference>
<evidence type="ECO:0000313" key="3">
    <source>
        <dbReference type="Proteomes" id="UP000235145"/>
    </source>
</evidence>
<keyword evidence="3" id="KW-1185">Reference proteome</keyword>
<dbReference type="InterPro" id="IPR032632">
    <property type="entry name" value="Peptidase_M16_M"/>
</dbReference>
<proteinExistence type="predicted"/>
<protein>
    <recommendedName>
        <fullName evidence="1">Peptidase M16 middle/third domain-containing protein</fullName>
    </recommendedName>
</protein>
<dbReference type="Proteomes" id="UP000235145">
    <property type="component" value="Unassembled WGS sequence"/>
</dbReference>
<evidence type="ECO:0000259" key="1">
    <source>
        <dbReference type="Pfam" id="PF16187"/>
    </source>
</evidence>
<gene>
    <name evidence="2" type="ORF">LSAT_V11C700365500</name>
</gene>
<organism evidence="2 3">
    <name type="scientific">Lactuca sativa</name>
    <name type="common">Garden lettuce</name>
    <dbReference type="NCBI Taxonomy" id="4236"/>
    <lineage>
        <taxon>Eukaryota</taxon>
        <taxon>Viridiplantae</taxon>
        <taxon>Streptophyta</taxon>
        <taxon>Embryophyta</taxon>
        <taxon>Tracheophyta</taxon>
        <taxon>Spermatophyta</taxon>
        <taxon>Magnoliopsida</taxon>
        <taxon>eudicotyledons</taxon>
        <taxon>Gunneridae</taxon>
        <taxon>Pentapetalae</taxon>
        <taxon>asterids</taxon>
        <taxon>campanulids</taxon>
        <taxon>Asterales</taxon>
        <taxon>Asteraceae</taxon>
        <taxon>Cichorioideae</taxon>
        <taxon>Cichorieae</taxon>
        <taxon>Lactucinae</taxon>
        <taxon>Lactuca</taxon>
    </lineage>
</organism>
<dbReference type="AlphaFoldDB" id="A0A9R1UZT0"/>